<reference evidence="2" key="2">
    <citation type="journal article" date="2021" name="PeerJ">
        <title>Extensive microbial diversity within the chicken gut microbiome revealed by metagenomics and culture.</title>
        <authorList>
            <person name="Gilroy R."/>
            <person name="Ravi A."/>
            <person name="Getino M."/>
            <person name="Pursley I."/>
            <person name="Horton D.L."/>
            <person name="Alikhan N.F."/>
            <person name="Baker D."/>
            <person name="Gharbi K."/>
            <person name="Hall N."/>
            <person name="Watson M."/>
            <person name="Adriaenssens E.M."/>
            <person name="Foster-Nyarko E."/>
            <person name="Jarju S."/>
            <person name="Secka A."/>
            <person name="Antonio M."/>
            <person name="Oren A."/>
            <person name="Chaudhuri R.R."/>
            <person name="La Ragione R."/>
            <person name="Hildebrand F."/>
            <person name="Pallen M.J."/>
        </authorList>
    </citation>
    <scope>NUCLEOTIDE SEQUENCE</scope>
    <source>
        <strain evidence="2">ChiGjej1B1-1684</strain>
    </source>
</reference>
<feature type="domain" description="LysM" evidence="1">
    <location>
        <begin position="58"/>
        <end position="102"/>
    </location>
</feature>
<reference evidence="2" key="1">
    <citation type="submission" date="2020-10" db="EMBL/GenBank/DDBJ databases">
        <authorList>
            <person name="Gilroy R."/>
        </authorList>
    </citation>
    <scope>NUCLEOTIDE SEQUENCE</scope>
    <source>
        <strain evidence="2">ChiGjej1B1-1684</strain>
    </source>
</reference>
<feature type="domain" description="LysM" evidence="1">
    <location>
        <begin position="5"/>
        <end position="49"/>
    </location>
</feature>
<organism evidence="2 3">
    <name type="scientific">Candidatus Limousia pullorum</name>
    <dbReference type="NCBI Taxonomy" id="2840860"/>
    <lineage>
        <taxon>Bacteria</taxon>
        <taxon>Bacillati</taxon>
        <taxon>Bacillota</taxon>
        <taxon>Clostridia</taxon>
        <taxon>Eubacteriales</taxon>
        <taxon>Oscillospiraceae</taxon>
        <taxon>Oscillospiraceae incertae sedis</taxon>
        <taxon>Candidatus Limousia</taxon>
    </lineage>
</organism>
<dbReference type="CDD" id="cd00118">
    <property type="entry name" value="LysM"/>
    <property type="match status" value="2"/>
</dbReference>
<name>A0A9D1LYZ1_9FIRM</name>
<proteinExistence type="predicted"/>
<gene>
    <name evidence="2" type="ORF">IAD22_05610</name>
</gene>
<dbReference type="AlphaFoldDB" id="A0A9D1LYZ1"/>
<dbReference type="SMART" id="SM00257">
    <property type="entry name" value="LysM"/>
    <property type="match status" value="2"/>
</dbReference>
<dbReference type="PANTHER" id="PTHR33734:SF22">
    <property type="entry name" value="MEMBRANE-BOUND LYTIC MUREIN TRANSGLYCOSYLASE D"/>
    <property type="match status" value="1"/>
</dbReference>
<dbReference type="Proteomes" id="UP000824118">
    <property type="component" value="Unassembled WGS sequence"/>
</dbReference>
<dbReference type="GO" id="GO:0008932">
    <property type="term" value="F:lytic endotransglycosylase activity"/>
    <property type="evidence" value="ECO:0007669"/>
    <property type="project" value="TreeGrafter"/>
</dbReference>
<accession>A0A9D1LYZ1</accession>
<evidence type="ECO:0000313" key="2">
    <source>
        <dbReference type="EMBL" id="HIU50471.1"/>
    </source>
</evidence>
<dbReference type="InterPro" id="IPR036779">
    <property type="entry name" value="LysM_dom_sf"/>
</dbReference>
<sequence length="105" mass="12139">MKDYFMYRVEKGDTFWKIGEKFGVSPLDIFTKNSIDKPRRACPGEVLKIPLKGTKIPMFYRVKEGDTLWKISRENGVPINVLIDINNLENPGGLRKGKIIKLREK</sequence>
<dbReference type="Gene3D" id="3.10.350.10">
    <property type="entry name" value="LysM domain"/>
    <property type="match status" value="2"/>
</dbReference>
<evidence type="ECO:0000259" key="1">
    <source>
        <dbReference type="PROSITE" id="PS51782"/>
    </source>
</evidence>
<dbReference type="Pfam" id="PF01476">
    <property type="entry name" value="LysM"/>
    <property type="match status" value="2"/>
</dbReference>
<dbReference type="InterPro" id="IPR018392">
    <property type="entry name" value="LysM"/>
</dbReference>
<dbReference type="PROSITE" id="PS51782">
    <property type="entry name" value="LYSM"/>
    <property type="match status" value="2"/>
</dbReference>
<evidence type="ECO:0000313" key="3">
    <source>
        <dbReference type="Proteomes" id="UP000824118"/>
    </source>
</evidence>
<dbReference type="EMBL" id="DVNG01000084">
    <property type="protein sequence ID" value="HIU50471.1"/>
    <property type="molecule type" value="Genomic_DNA"/>
</dbReference>
<protein>
    <submittedName>
        <fullName evidence="2">LysM peptidoglycan-binding domain-containing protein</fullName>
    </submittedName>
</protein>
<dbReference type="SUPFAM" id="SSF54106">
    <property type="entry name" value="LysM domain"/>
    <property type="match status" value="2"/>
</dbReference>
<comment type="caution">
    <text evidence="2">The sequence shown here is derived from an EMBL/GenBank/DDBJ whole genome shotgun (WGS) entry which is preliminary data.</text>
</comment>
<dbReference type="PANTHER" id="PTHR33734">
    <property type="entry name" value="LYSM DOMAIN-CONTAINING GPI-ANCHORED PROTEIN 2"/>
    <property type="match status" value="1"/>
</dbReference>